<dbReference type="GeneTree" id="ENSGT01140000282522"/>
<evidence type="ECO:0000256" key="4">
    <source>
        <dbReference type="ARBA" id="ARBA00004555"/>
    </source>
</evidence>
<feature type="transmembrane region" description="Helical" evidence="17">
    <location>
        <begin position="322"/>
        <end position="341"/>
    </location>
</feature>
<dbReference type="GeneID" id="116358968"/>
<dbReference type="InterPro" id="IPR006703">
    <property type="entry name" value="G_AIG1"/>
</dbReference>
<keyword evidence="8" id="KW-0547">Nucleotide-binding</keyword>
<evidence type="ECO:0000256" key="17">
    <source>
        <dbReference type="SAM" id="Phobius"/>
    </source>
</evidence>
<evidence type="ECO:0000256" key="5">
    <source>
        <dbReference type="ARBA" id="ARBA00008535"/>
    </source>
</evidence>
<evidence type="ECO:0000256" key="1">
    <source>
        <dbReference type="ARBA" id="ARBA00004173"/>
    </source>
</evidence>
<evidence type="ECO:0000256" key="7">
    <source>
        <dbReference type="ARBA" id="ARBA00022737"/>
    </source>
</evidence>
<dbReference type="CDD" id="cd01852">
    <property type="entry name" value="AIG1"/>
    <property type="match status" value="1"/>
</dbReference>
<dbReference type="Ensembl" id="ENSOKIT00005103018.1">
    <property type="protein sequence ID" value="ENSOKIP00005096258.1"/>
    <property type="gene ID" value="ENSOKIG00005042179.1"/>
</dbReference>
<gene>
    <name evidence="19" type="primary">LOC116358968</name>
</gene>
<dbReference type="GO" id="GO:0005739">
    <property type="term" value="C:mitochondrion"/>
    <property type="evidence" value="ECO:0007669"/>
    <property type="project" value="UniProtKB-SubCell"/>
</dbReference>
<comment type="similarity">
    <text evidence="5">Belongs to the TRAFAC class TrmE-Era-EngA-EngB-Septin-like GTPase superfamily. AIG1/Toc34/Toc159-like paraseptin GTPase family. IAN subfamily.</text>
</comment>
<dbReference type="InterPro" id="IPR045058">
    <property type="entry name" value="GIMA/IAN/Toc"/>
</dbReference>
<sequence>MASSSGTVERKRRASISVPPHMSEEPNNSDLRIVLLGPVGAGKSATGNTILGREAFKVDKVTKACEKESREANGRKIEVLDTPGLGEDRRSEIARCIMDKTVPGPHVFLLVIRLGVKLTEDERNTVKWIQQTVGQDASDYTMILVTCADSPRLRGNTVDDYVKQNQNLQTLIDSCGGRYHSFNNDDREAHNQVTELLEKIEEMVEVNKVGHYTNEMEQNAQSDITAQMDQNAQSDITAQKIKSRSTTWGATAAALLAAAITLLILSGVVRVAGQTDLAEPTVATGPALGIAKLARSRGRAGPALVVPTEVTRAAVGPALEEIKGVFGVLVGVAGVALVALAGLDGLALVVAAGMAGVAGSAVGVAGLALGVPAGVAIIAGTGVAGLAGVELAKNFQWYHNRQHNGQERGGKQKAS</sequence>
<comment type="subcellular location">
    <subcellularLocation>
        <location evidence="3">Cytoplasm</location>
        <location evidence="3">Cytosol</location>
    </subcellularLocation>
    <subcellularLocation>
        <location evidence="2">Endoplasmic reticulum</location>
    </subcellularLocation>
    <subcellularLocation>
        <location evidence="4">Golgi apparatus</location>
    </subcellularLocation>
    <subcellularLocation>
        <location evidence="1">Mitochondrion</location>
    </subcellularLocation>
</comment>
<feature type="domain" description="AIG1-type G" evidence="18">
    <location>
        <begin position="28"/>
        <end position="221"/>
    </location>
</feature>
<reference evidence="19" key="2">
    <citation type="submission" date="2025-09" db="UniProtKB">
        <authorList>
            <consortium name="Ensembl"/>
        </authorList>
    </citation>
    <scope>IDENTIFICATION</scope>
</reference>
<keyword evidence="17" id="KW-1133">Transmembrane helix</keyword>
<dbReference type="RefSeq" id="XP_031667335.1">
    <property type="nucleotide sequence ID" value="XM_031811475.1"/>
</dbReference>
<evidence type="ECO:0000256" key="11">
    <source>
        <dbReference type="ARBA" id="ARBA00023128"/>
    </source>
</evidence>
<evidence type="ECO:0000256" key="16">
    <source>
        <dbReference type="SAM" id="MobiDB-lite"/>
    </source>
</evidence>
<evidence type="ECO:0000256" key="13">
    <source>
        <dbReference type="ARBA" id="ARBA00056809"/>
    </source>
</evidence>
<evidence type="ECO:0000256" key="3">
    <source>
        <dbReference type="ARBA" id="ARBA00004514"/>
    </source>
</evidence>
<comment type="function">
    <text evidence="13">Exerts an anti-apoptotic effect in the immune system and is involved in responses to infections.</text>
</comment>
<keyword evidence="7" id="KW-0677">Repeat</keyword>
<evidence type="ECO:0000313" key="20">
    <source>
        <dbReference type="Proteomes" id="UP000694557"/>
    </source>
</evidence>
<feature type="transmembrane region" description="Helical" evidence="17">
    <location>
        <begin position="375"/>
        <end position="392"/>
    </location>
</feature>
<evidence type="ECO:0000256" key="8">
    <source>
        <dbReference type="ARBA" id="ARBA00022741"/>
    </source>
</evidence>
<evidence type="ECO:0000256" key="6">
    <source>
        <dbReference type="ARBA" id="ARBA00022490"/>
    </source>
</evidence>
<dbReference type="SUPFAM" id="SSF52540">
    <property type="entry name" value="P-loop containing nucleoside triphosphate hydrolases"/>
    <property type="match status" value="1"/>
</dbReference>
<keyword evidence="11" id="KW-0496">Mitochondrion</keyword>
<dbReference type="GO" id="GO:0005829">
    <property type="term" value="C:cytosol"/>
    <property type="evidence" value="ECO:0007669"/>
    <property type="project" value="UniProtKB-SubCell"/>
</dbReference>
<evidence type="ECO:0000313" key="19">
    <source>
        <dbReference type="Ensembl" id="ENSOKIP00005096258.1"/>
    </source>
</evidence>
<keyword evidence="10" id="KW-0333">Golgi apparatus</keyword>
<dbReference type="FunFam" id="3.40.50.300:FF:000536">
    <property type="entry name" value="GTPase IMAP family member 8"/>
    <property type="match status" value="1"/>
</dbReference>
<evidence type="ECO:0000256" key="14">
    <source>
        <dbReference type="ARBA" id="ARBA00073539"/>
    </source>
</evidence>
<dbReference type="PANTHER" id="PTHR10903:SF170">
    <property type="entry name" value="GTPASE IMAP FAMILY MEMBER 7"/>
    <property type="match status" value="1"/>
</dbReference>
<keyword evidence="6" id="KW-0963">Cytoplasm</keyword>
<evidence type="ECO:0000259" key="18">
    <source>
        <dbReference type="PROSITE" id="PS51720"/>
    </source>
</evidence>
<reference evidence="19" key="1">
    <citation type="submission" date="2025-08" db="UniProtKB">
        <authorList>
            <consortium name="Ensembl"/>
        </authorList>
    </citation>
    <scope>IDENTIFICATION</scope>
</reference>
<proteinExistence type="inferred from homology"/>
<protein>
    <recommendedName>
        <fullName evidence="14">GTPase IMAP family member 8</fullName>
    </recommendedName>
    <alternativeName>
        <fullName evidence="15">Immune-associated nucleotide-binding protein 9</fullName>
    </alternativeName>
</protein>
<evidence type="ECO:0000256" key="2">
    <source>
        <dbReference type="ARBA" id="ARBA00004240"/>
    </source>
</evidence>
<keyword evidence="20" id="KW-1185">Reference proteome</keyword>
<accession>A0A8C7JZU5</accession>
<evidence type="ECO:0000256" key="9">
    <source>
        <dbReference type="ARBA" id="ARBA00022824"/>
    </source>
</evidence>
<dbReference type="PROSITE" id="PS51720">
    <property type="entry name" value="G_AIG1"/>
    <property type="match status" value="1"/>
</dbReference>
<dbReference type="InterPro" id="IPR027417">
    <property type="entry name" value="P-loop_NTPase"/>
</dbReference>
<dbReference type="AlphaFoldDB" id="A0A8C7JZU5"/>
<evidence type="ECO:0000256" key="10">
    <source>
        <dbReference type="ARBA" id="ARBA00023034"/>
    </source>
</evidence>
<dbReference type="Gene3D" id="3.40.50.300">
    <property type="entry name" value="P-loop containing nucleotide triphosphate hydrolases"/>
    <property type="match status" value="1"/>
</dbReference>
<dbReference type="Pfam" id="PF04548">
    <property type="entry name" value="AIG1"/>
    <property type="match status" value="1"/>
</dbReference>
<evidence type="ECO:0000256" key="12">
    <source>
        <dbReference type="ARBA" id="ARBA00023134"/>
    </source>
</evidence>
<dbReference type="GO" id="GO:0005525">
    <property type="term" value="F:GTP binding"/>
    <property type="evidence" value="ECO:0007669"/>
    <property type="project" value="UniProtKB-KW"/>
</dbReference>
<organism evidence="19 20">
    <name type="scientific">Oncorhynchus kisutch</name>
    <name type="common">Coho salmon</name>
    <name type="synonym">Salmo kisutch</name>
    <dbReference type="NCBI Taxonomy" id="8019"/>
    <lineage>
        <taxon>Eukaryota</taxon>
        <taxon>Metazoa</taxon>
        <taxon>Chordata</taxon>
        <taxon>Craniata</taxon>
        <taxon>Vertebrata</taxon>
        <taxon>Euteleostomi</taxon>
        <taxon>Actinopterygii</taxon>
        <taxon>Neopterygii</taxon>
        <taxon>Teleostei</taxon>
        <taxon>Protacanthopterygii</taxon>
        <taxon>Salmoniformes</taxon>
        <taxon>Salmonidae</taxon>
        <taxon>Salmoninae</taxon>
        <taxon>Oncorhynchus</taxon>
    </lineage>
</organism>
<dbReference type="GO" id="GO:0005783">
    <property type="term" value="C:endoplasmic reticulum"/>
    <property type="evidence" value="ECO:0007669"/>
    <property type="project" value="UniProtKB-SubCell"/>
</dbReference>
<dbReference type="KEGG" id="oki:116358968"/>
<keyword evidence="17" id="KW-0812">Transmembrane</keyword>
<keyword evidence="9" id="KW-0256">Endoplasmic reticulum</keyword>
<name>A0A8C7JZU5_ONCKI</name>
<dbReference type="GO" id="GO:0005794">
    <property type="term" value="C:Golgi apparatus"/>
    <property type="evidence" value="ECO:0007669"/>
    <property type="project" value="UniProtKB-SubCell"/>
</dbReference>
<evidence type="ECO:0000256" key="15">
    <source>
        <dbReference type="ARBA" id="ARBA00077278"/>
    </source>
</evidence>
<dbReference type="Proteomes" id="UP000694557">
    <property type="component" value="Unassembled WGS sequence"/>
</dbReference>
<keyword evidence="17" id="KW-0472">Membrane</keyword>
<feature type="transmembrane region" description="Helical" evidence="17">
    <location>
        <begin position="248"/>
        <end position="269"/>
    </location>
</feature>
<dbReference type="RefSeq" id="XP_031667334.1">
    <property type="nucleotide sequence ID" value="XM_031811474.1"/>
</dbReference>
<feature type="region of interest" description="Disordered" evidence="16">
    <location>
        <begin position="1"/>
        <end position="29"/>
    </location>
</feature>
<dbReference type="PANTHER" id="PTHR10903">
    <property type="entry name" value="GTPASE, IMAP FAMILY MEMBER-RELATED"/>
    <property type="match status" value="1"/>
</dbReference>
<keyword evidence="12" id="KW-0342">GTP-binding</keyword>